<dbReference type="EMBL" id="HBJA01115328">
    <property type="protein sequence ID" value="CAE0828388.1"/>
    <property type="molecule type" value="Transcribed_RNA"/>
</dbReference>
<reference evidence="2" key="1">
    <citation type="submission" date="2021-01" db="EMBL/GenBank/DDBJ databases">
        <authorList>
            <person name="Corre E."/>
            <person name="Pelletier E."/>
            <person name="Niang G."/>
            <person name="Scheremetjew M."/>
            <person name="Finn R."/>
            <person name="Kale V."/>
            <person name="Holt S."/>
            <person name="Cochrane G."/>
            <person name="Meng A."/>
            <person name="Brown T."/>
            <person name="Cohen L."/>
        </authorList>
    </citation>
    <scope>NUCLEOTIDE SEQUENCE</scope>
    <source>
        <strain evidence="2">CCMP1594</strain>
    </source>
</reference>
<feature type="compositionally biased region" description="Polar residues" evidence="1">
    <location>
        <begin position="16"/>
        <end position="42"/>
    </location>
</feature>
<sequence length="115" mass="12596">MAVFDATRKKHKEMPNSVTHKLQNTSFAAEGNRSGTNFGGSRTESRVSDPDEGGKWEKVRRAALRAGGVDVQLRVCVRANLCIDDITIHVGSGGRRGQHDASFRAKEEKGKSCLR</sequence>
<evidence type="ECO:0000313" key="2">
    <source>
        <dbReference type="EMBL" id="CAE0828388.1"/>
    </source>
</evidence>
<feature type="region of interest" description="Disordered" evidence="1">
    <location>
        <begin position="1"/>
        <end position="54"/>
    </location>
</feature>
<protein>
    <submittedName>
        <fullName evidence="2">Uncharacterized protein</fullName>
    </submittedName>
</protein>
<feature type="compositionally biased region" description="Basic and acidic residues" evidence="1">
    <location>
        <begin position="97"/>
        <end position="115"/>
    </location>
</feature>
<dbReference type="AlphaFoldDB" id="A0A7S4LGQ4"/>
<feature type="region of interest" description="Disordered" evidence="1">
    <location>
        <begin position="90"/>
        <end position="115"/>
    </location>
</feature>
<feature type="compositionally biased region" description="Basic and acidic residues" evidence="1">
    <location>
        <begin position="43"/>
        <end position="54"/>
    </location>
</feature>
<gene>
    <name evidence="2" type="ORF">EGYM00163_LOCUS39657</name>
</gene>
<name>A0A7S4LGQ4_9EUGL</name>
<proteinExistence type="predicted"/>
<evidence type="ECO:0000256" key="1">
    <source>
        <dbReference type="SAM" id="MobiDB-lite"/>
    </source>
</evidence>
<accession>A0A7S4LGQ4</accession>
<organism evidence="2">
    <name type="scientific">Eutreptiella gymnastica</name>
    <dbReference type="NCBI Taxonomy" id="73025"/>
    <lineage>
        <taxon>Eukaryota</taxon>
        <taxon>Discoba</taxon>
        <taxon>Euglenozoa</taxon>
        <taxon>Euglenida</taxon>
        <taxon>Spirocuta</taxon>
        <taxon>Euglenophyceae</taxon>
        <taxon>Eutreptiales</taxon>
        <taxon>Eutreptiaceae</taxon>
        <taxon>Eutreptiella</taxon>
    </lineage>
</organism>